<accession>A0AAN6PET0</accession>
<dbReference type="GO" id="GO:0016020">
    <property type="term" value="C:membrane"/>
    <property type="evidence" value="ECO:0007669"/>
    <property type="project" value="UniProtKB-SubCell"/>
</dbReference>
<keyword evidence="4 7" id="KW-0472">Membrane</keyword>
<feature type="transmembrane region" description="Helical" evidence="7">
    <location>
        <begin position="55"/>
        <end position="81"/>
    </location>
</feature>
<evidence type="ECO:0000256" key="2">
    <source>
        <dbReference type="ARBA" id="ARBA00022692"/>
    </source>
</evidence>
<organism evidence="9 10">
    <name type="scientific">Parachaetomium inaequale</name>
    <dbReference type="NCBI Taxonomy" id="2588326"/>
    <lineage>
        <taxon>Eukaryota</taxon>
        <taxon>Fungi</taxon>
        <taxon>Dikarya</taxon>
        <taxon>Ascomycota</taxon>
        <taxon>Pezizomycotina</taxon>
        <taxon>Sordariomycetes</taxon>
        <taxon>Sordariomycetidae</taxon>
        <taxon>Sordariales</taxon>
        <taxon>Chaetomiaceae</taxon>
        <taxon>Parachaetomium</taxon>
    </lineage>
</organism>
<evidence type="ECO:0000259" key="8">
    <source>
        <dbReference type="Pfam" id="PF20684"/>
    </source>
</evidence>
<dbReference type="Proteomes" id="UP001303115">
    <property type="component" value="Unassembled WGS sequence"/>
</dbReference>
<feature type="transmembrane region" description="Helical" evidence="7">
    <location>
        <begin position="179"/>
        <end position="203"/>
    </location>
</feature>
<feature type="transmembrane region" description="Helical" evidence="7">
    <location>
        <begin position="20"/>
        <end position="43"/>
    </location>
</feature>
<evidence type="ECO:0000256" key="7">
    <source>
        <dbReference type="SAM" id="Phobius"/>
    </source>
</evidence>
<comment type="subcellular location">
    <subcellularLocation>
        <location evidence="1">Membrane</location>
        <topology evidence="1">Multi-pass membrane protein</topology>
    </subcellularLocation>
</comment>
<dbReference type="PANTHER" id="PTHR33048:SF155">
    <property type="entry name" value="INTEGRAL MEMBRANE PROTEIN"/>
    <property type="match status" value="1"/>
</dbReference>
<keyword evidence="3 7" id="KW-1133">Transmembrane helix</keyword>
<evidence type="ECO:0000256" key="3">
    <source>
        <dbReference type="ARBA" id="ARBA00022989"/>
    </source>
</evidence>
<proteinExistence type="inferred from homology"/>
<evidence type="ECO:0000313" key="10">
    <source>
        <dbReference type="Proteomes" id="UP001303115"/>
    </source>
</evidence>
<dbReference type="InterPro" id="IPR049326">
    <property type="entry name" value="Rhodopsin_dom_fungi"/>
</dbReference>
<dbReference type="Pfam" id="PF20684">
    <property type="entry name" value="Fung_rhodopsin"/>
    <property type="match status" value="1"/>
</dbReference>
<feature type="domain" description="Rhodopsin" evidence="8">
    <location>
        <begin position="41"/>
        <end position="280"/>
    </location>
</feature>
<dbReference type="InterPro" id="IPR052337">
    <property type="entry name" value="SAT4-like"/>
</dbReference>
<dbReference type="EMBL" id="MU854395">
    <property type="protein sequence ID" value="KAK4039654.1"/>
    <property type="molecule type" value="Genomic_DNA"/>
</dbReference>
<sequence length="383" mass="42468">MSLPLNIEEPYPGWAQENRAPLILGVTSAMTALALLFVVGRIYSRLIAFGGLGLGDYIVIICILLSISYIVLTAIAVSYGVGRHVTTVPQEDIRHAMHYTIVSFMPGILSFAIPKFAVIILLAKLLNPGRWHRVIMWIISILYLLLSAGMLVLNIARCQPVAAQWGEAKGTCWALRITINYAIAVGIASALFDFYLAIYPTIVLFQLQLNWKKKLALSSSLGFGYCAGAVAVYKSYTITASPTHYDFTYSVDEIVLWTNIEGNCVLIGACIPCLFPLVKKIFSASALSGSRPKHGKQAHSGPNGTIITIGSRPKDRKRARGSFGLSHLETTTDNSKDIILEERPFHASTAELRLEERIAQQEQQNQHQQEQTRETIHPRWWGR</sequence>
<keyword evidence="10" id="KW-1185">Reference proteome</keyword>
<gene>
    <name evidence="9" type="ORF">C8A01DRAFT_16397</name>
</gene>
<evidence type="ECO:0000313" key="9">
    <source>
        <dbReference type="EMBL" id="KAK4039654.1"/>
    </source>
</evidence>
<protein>
    <recommendedName>
        <fullName evidence="8">Rhodopsin domain-containing protein</fullName>
    </recommendedName>
</protein>
<comment type="similarity">
    <text evidence="5">Belongs to the SAT4 family.</text>
</comment>
<comment type="caution">
    <text evidence="9">The sequence shown here is derived from an EMBL/GenBank/DDBJ whole genome shotgun (WGS) entry which is preliminary data.</text>
</comment>
<evidence type="ECO:0000256" key="5">
    <source>
        <dbReference type="ARBA" id="ARBA00038359"/>
    </source>
</evidence>
<feature type="transmembrane region" description="Helical" evidence="7">
    <location>
        <begin position="134"/>
        <end position="156"/>
    </location>
</feature>
<feature type="compositionally biased region" description="Low complexity" evidence="6">
    <location>
        <begin position="360"/>
        <end position="369"/>
    </location>
</feature>
<name>A0AAN6PET0_9PEZI</name>
<dbReference type="AlphaFoldDB" id="A0AAN6PET0"/>
<feature type="region of interest" description="Disordered" evidence="6">
    <location>
        <begin position="360"/>
        <end position="383"/>
    </location>
</feature>
<evidence type="ECO:0000256" key="1">
    <source>
        <dbReference type="ARBA" id="ARBA00004141"/>
    </source>
</evidence>
<dbReference type="PANTHER" id="PTHR33048">
    <property type="entry name" value="PTH11-LIKE INTEGRAL MEMBRANE PROTEIN (AFU_ORTHOLOGUE AFUA_5G11245)"/>
    <property type="match status" value="1"/>
</dbReference>
<keyword evidence="2 7" id="KW-0812">Transmembrane</keyword>
<feature type="region of interest" description="Disordered" evidence="6">
    <location>
        <begin position="290"/>
        <end position="328"/>
    </location>
</feature>
<reference evidence="10" key="1">
    <citation type="journal article" date="2023" name="Mol. Phylogenet. Evol.">
        <title>Genome-scale phylogeny and comparative genomics of the fungal order Sordariales.</title>
        <authorList>
            <person name="Hensen N."/>
            <person name="Bonometti L."/>
            <person name="Westerberg I."/>
            <person name="Brannstrom I.O."/>
            <person name="Guillou S."/>
            <person name="Cros-Aarteil S."/>
            <person name="Calhoun S."/>
            <person name="Haridas S."/>
            <person name="Kuo A."/>
            <person name="Mondo S."/>
            <person name="Pangilinan J."/>
            <person name="Riley R."/>
            <person name="LaButti K."/>
            <person name="Andreopoulos B."/>
            <person name="Lipzen A."/>
            <person name="Chen C."/>
            <person name="Yan M."/>
            <person name="Daum C."/>
            <person name="Ng V."/>
            <person name="Clum A."/>
            <person name="Steindorff A."/>
            <person name="Ohm R.A."/>
            <person name="Martin F."/>
            <person name="Silar P."/>
            <person name="Natvig D.O."/>
            <person name="Lalanne C."/>
            <person name="Gautier V."/>
            <person name="Ament-Velasquez S.L."/>
            <person name="Kruys A."/>
            <person name="Hutchinson M.I."/>
            <person name="Powell A.J."/>
            <person name="Barry K."/>
            <person name="Miller A.N."/>
            <person name="Grigoriev I.V."/>
            <person name="Debuchy R."/>
            <person name="Gladieux P."/>
            <person name="Hiltunen Thoren M."/>
            <person name="Johannesson H."/>
        </authorList>
    </citation>
    <scope>NUCLEOTIDE SEQUENCE [LARGE SCALE GENOMIC DNA]</scope>
    <source>
        <strain evidence="10">CBS 284.82</strain>
    </source>
</reference>
<evidence type="ECO:0000256" key="6">
    <source>
        <dbReference type="SAM" id="MobiDB-lite"/>
    </source>
</evidence>
<feature type="transmembrane region" description="Helical" evidence="7">
    <location>
        <begin position="101"/>
        <end position="122"/>
    </location>
</feature>
<evidence type="ECO:0000256" key="4">
    <source>
        <dbReference type="ARBA" id="ARBA00023136"/>
    </source>
</evidence>